<organism evidence="3 4">
    <name type="scientific">Streptomyces venezuelae</name>
    <dbReference type="NCBI Taxonomy" id="54571"/>
    <lineage>
        <taxon>Bacteria</taxon>
        <taxon>Bacillati</taxon>
        <taxon>Actinomycetota</taxon>
        <taxon>Actinomycetes</taxon>
        <taxon>Kitasatosporales</taxon>
        <taxon>Streptomycetaceae</taxon>
        <taxon>Streptomyces</taxon>
    </lineage>
</organism>
<dbReference type="EMBL" id="CP029190">
    <property type="protein sequence ID" value="QES46889.1"/>
    <property type="molecule type" value="Genomic_DNA"/>
</dbReference>
<dbReference type="SUPFAM" id="SSF51735">
    <property type="entry name" value="NAD(P)-binding Rossmann-fold domains"/>
    <property type="match status" value="1"/>
</dbReference>
<reference evidence="3 4" key="1">
    <citation type="submission" date="2018-05" db="EMBL/GenBank/DDBJ databases">
        <title>Streptomyces venezuelae.</title>
        <authorList>
            <person name="Kim W."/>
            <person name="Lee N."/>
            <person name="Cho B.-K."/>
        </authorList>
    </citation>
    <scope>NUCLEOTIDE SEQUENCE [LARGE SCALE GENOMIC DNA]</scope>
    <source>
        <strain evidence="3 4">ATCC 21782</strain>
    </source>
</reference>
<dbReference type="GO" id="GO:0016491">
    <property type="term" value="F:oxidoreductase activity"/>
    <property type="evidence" value="ECO:0007669"/>
    <property type="project" value="UniProtKB-KW"/>
</dbReference>
<evidence type="ECO:0000256" key="1">
    <source>
        <dbReference type="ARBA" id="ARBA00006484"/>
    </source>
</evidence>
<accession>A0A5P2D194</accession>
<dbReference type="InterPro" id="IPR036291">
    <property type="entry name" value="NAD(P)-bd_dom_sf"/>
</dbReference>
<dbReference type="PRINTS" id="PR00081">
    <property type="entry name" value="GDHRDH"/>
</dbReference>
<protein>
    <submittedName>
        <fullName evidence="3">Oxidoreductase</fullName>
    </submittedName>
</protein>
<dbReference type="OrthoDB" id="9797538at2"/>
<dbReference type="Proteomes" id="UP000325211">
    <property type="component" value="Chromosome"/>
</dbReference>
<dbReference type="GO" id="GO:0016020">
    <property type="term" value="C:membrane"/>
    <property type="evidence" value="ECO:0007669"/>
    <property type="project" value="TreeGrafter"/>
</dbReference>
<dbReference type="Gene3D" id="3.40.50.720">
    <property type="entry name" value="NAD(P)-binding Rossmann-like Domain"/>
    <property type="match status" value="1"/>
</dbReference>
<proteinExistence type="inferred from homology"/>
<evidence type="ECO:0000313" key="3">
    <source>
        <dbReference type="EMBL" id="QES46889.1"/>
    </source>
</evidence>
<dbReference type="CDD" id="cd05233">
    <property type="entry name" value="SDR_c"/>
    <property type="match status" value="1"/>
</dbReference>
<dbReference type="RefSeq" id="WP_150205770.1">
    <property type="nucleotide sequence ID" value="NZ_CP029190.1"/>
</dbReference>
<evidence type="ECO:0000256" key="2">
    <source>
        <dbReference type="ARBA" id="ARBA00023002"/>
    </source>
</evidence>
<dbReference type="AlphaFoldDB" id="A0A5P2D194"/>
<dbReference type="InterPro" id="IPR002347">
    <property type="entry name" value="SDR_fam"/>
</dbReference>
<evidence type="ECO:0000313" key="4">
    <source>
        <dbReference type="Proteomes" id="UP000325211"/>
    </source>
</evidence>
<keyword evidence="2" id="KW-0560">Oxidoreductase</keyword>
<sequence length="269" mass="28857">MDSTQTRRPLAVVTGGSSGIGFELAREFAEHGYDLVIAAEDPGLHDAAARLRAHGGAVRAVRCDLATFDGVETLYGDLHARGRPVDVAVLNAGVGQGGGFLETEFADQARVIDLNISSTVHLARRLLPEMTERGQGRMMITSSASAGRPGPFHAVQCASEAFLRSFSLALNSELKDKGVTVTALLPGTTDSRFFVRAGLLNTRLGRSRKDSPALVARQGFAALMAERPRRVAGSKRTRLEDLLGRLLPERARTALDHRWAEPGGGVHRL</sequence>
<dbReference type="PANTHER" id="PTHR44196">
    <property type="entry name" value="DEHYDROGENASE/REDUCTASE SDR FAMILY MEMBER 7B"/>
    <property type="match status" value="1"/>
</dbReference>
<gene>
    <name evidence="3" type="ORF">DEJ50_02515</name>
</gene>
<dbReference type="Pfam" id="PF00106">
    <property type="entry name" value="adh_short"/>
    <property type="match status" value="1"/>
</dbReference>
<comment type="similarity">
    <text evidence="1">Belongs to the short-chain dehydrogenases/reductases (SDR) family.</text>
</comment>
<name>A0A5P2D194_STRVZ</name>
<dbReference type="PANTHER" id="PTHR44196:SF2">
    <property type="entry name" value="SHORT-CHAIN DEHYDROGENASE-RELATED"/>
    <property type="match status" value="1"/>
</dbReference>